<evidence type="ECO:0000259" key="3">
    <source>
        <dbReference type="SMART" id="SM01217"/>
    </source>
</evidence>
<dbReference type="PANTHER" id="PTHR42715">
    <property type="entry name" value="BETA-GLUCOSIDASE"/>
    <property type="match status" value="1"/>
</dbReference>
<dbReference type="Gene3D" id="2.60.120.260">
    <property type="entry name" value="Galactose-binding domain-like"/>
    <property type="match status" value="1"/>
</dbReference>
<dbReference type="HOGENOM" id="CLU_005235_0_0_14"/>
<dbReference type="InterPro" id="IPR050288">
    <property type="entry name" value="Cellulose_deg_GH3"/>
</dbReference>
<dbReference type="RefSeq" id="WP_052670024.1">
    <property type="nucleotide sequence ID" value="NZ_UFRU01000001.1"/>
</dbReference>
<dbReference type="EMBL" id="LK028559">
    <property type="protein sequence ID" value="CDR30872.1"/>
    <property type="molecule type" value="Genomic_DNA"/>
</dbReference>
<dbReference type="Gene3D" id="3.40.50.1700">
    <property type="entry name" value="Glycoside hydrolase family 3 C-terminal domain"/>
    <property type="match status" value="1"/>
</dbReference>
<dbReference type="InterPro" id="IPR036881">
    <property type="entry name" value="Glyco_hydro_3_C_sf"/>
</dbReference>
<evidence type="ECO:0000313" key="4">
    <source>
        <dbReference type="EMBL" id="CDR30872.1"/>
    </source>
</evidence>
<feature type="domain" description="Fibronectin type III-like" evidence="3">
    <location>
        <begin position="319"/>
        <end position="394"/>
    </location>
</feature>
<dbReference type="PRINTS" id="PR00133">
    <property type="entry name" value="GLHYDRLASE3"/>
</dbReference>
<dbReference type="SMART" id="SM01217">
    <property type="entry name" value="Fn3_like"/>
    <property type="match status" value="1"/>
</dbReference>
<dbReference type="KEGG" id="aoc:Aocu_07990"/>
<dbReference type="InterPro" id="IPR002772">
    <property type="entry name" value="Glyco_hydro_3_C"/>
</dbReference>
<dbReference type="PANTHER" id="PTHR42715:SF10">
    <property type="entry name" value="BETA-GLUCOSIDASE"/>
    <property type="match status" value="1"/>
</dbReference>
<keyword evidence="2" id="KW-0378">Hydrolase</keyword>
<dbReference type="Pfam" id="PF01915">
    <property type="entry name" value="Glyco_hydro_3_C"/>
    <property type="match status" value="1"/>
</dbReference>
<dbReference type="InterPro" id="IPR001764">
    <property type="entry name" value="Glyco_hydro_3_N"/>
</dbReference>
<proteinExistence type="inferred from homology"/>
<sequence length="1025" mass="115796">MSQYMKTIEKKSMSPLDELRDLSKYVAEEGIVLLENKKNVLPIINKHVAVFGRIQFNYYKSGTGSGGLVNVRNVPNFIDTLRQSPNIFVDNTVYELYKEWVMDHPFDAGNGQWASEPWHQKEMELDLSHIKDAAKMNDIGIVIIGRTAGEDKDNYRGEGSYYLTQTEDELIKNVSEHFKKTIVILNVGNAVDLSFMDKYSIDGLIFAWHGGGMGAQALTDIIAGFKSPSGKLPMTLIKDLKDDPSDKNFGHRGEVIYEEDIYVGYRYFETFHKDAVRYPFGYGLTYTKFLIEPKTFDVVDTQIKFSVYVKNIGLELSKEVVQIYLEAPQGLLGKPKRVLAAYEKTKGLAPNEETTLEFEIDLFNLASYDDFGHIYKSSYVLEKGQYNFYIGNSVRHTKKFGKIILKDDLITLKSEELNAPNQPFKRIKPDQSFNVSYEDVPLRTVNYNERIKKETKKPLQTNDLNINLLDVYQKKYSMDQFIGSLSVDELIELTRGEGMSSPKVTAGTAAAFGGVSSKLLKKGVPIACAADGPSGIRMDSGFYASSLPIGILLASTFNLKLVEHLYELLGQEMLAYNVDVILGPGMNIIRHPLNGRNFEYFSEDPLVTGMTAASLVHGLQNAGVTGTLKHLFANNQETDRFNVNAVVSERAQREIYLKGFEIAIRSAKAKAIMTSYNPVNGLWTASNYDINKKLVHDEWGFKGIIVTDWWAKMNDWEGPGDVKNTKAMIISQNDLYMVITDAESNSNNDNAKASYHEGSLSLSHLQLTAKNILKFLLTTPAFHRMHQLTFKKEVLRYQPFFRTNQTSLHIPYLKQFEINGEQIKVKPYLQQIELQDIESIESMKAKSDSIELHPDFKHAVIKKIEKGETYLLHVLVGEKTDHSNDLVDLNSIDFKMALPVGESAWNPIILKLNESVQLSEGIDVNSDRIQVNQQNSTISYVLEFVNSGKYLLDFMVSSEQSPLAQLPFSIYLNNTYQTTLTINGSEGHKKSSRASILVEPGKHVLTLKFNRSSINIHEFKVMRHG</sequence>
<evidence type="ECO:0000256" key="1">
    <source>
        <dbReference type="ARBA" id="ARBA00005336"/>
    </source>
</evidence>
<protein>
    <submittedName>
        <fullName evidence="4">Beta-glucosidase</fullName>
    </submittedName>
</protein>
<dbReference type="InterPro" id="IPR013783">
    <property type="entry name" value="Ig-like_fold"/>
</dbReference>
<accession>A0A061AIQ4</accession>
<dbReference type="Pfam" id="PF00933">
    <property type="entry name" value="Glyco_hydro_3"/>
    <property type="match status" value="1"/>
</dbReference>
<dbReference type="InParanoid" id="A0A061AIQ4"/>
<dbReference type="InterPro" id="IPR017853">
    <property type="entry name" value="GH"/>
</dbReference>
<reference evidence="5" key="1">
    <citation type="submission" date="2014-05" db="EMBL/GenBank/DDBJ databases">
        <authorList>
            <person name="Kube M."/>
        </authorList>
    </citation>
    <scope>NUCLEOTIDE SEQUENCE [LARGE SCALE GENOMIC DNA]</scope>
</reference>
<dbReference type="Gene3D" id="2.60.40.10">
    <property type="entry name" value="Immunoglobulins"/>
    <property type="match status" value="1"/>
</dbReference>
<dbReference type="SUPFAM" id="SSF51445">
    <property type="entry name" value="(Trans)glycosidases"/>
    <property type="match status" value="1"/>
</dbReference>
<keyword evidence="5" id="KW-1185">Reference proteome</keyword>
<comment type="similarity">
    <text evidence="1">Belongs to the glycosyl hydrolase 3 family.</text>
</comment>
<name>A0A061AIQ4_9MOLU</name>
<dbReference type="InterPro" id="IPR036962">
    <property type="entry name" value="Glyco_hydro_3_N_sf"/>
</dbReference>
<evidence type="ECO:0000256" key="2">
    <source>
        <dbReference type="ARBA" id="ARBA00022801"/>
    </source>
</evidence>
<dbReference type="PATRIC" id="fig|35623.3.peg.799"/>
<organism evidence="4 5">
    <name type="scientific">Acholeplasma oculi</name>
    <dbReference type="NCBI Taxonomy" id="35623"/>
    <lineage>
        <taxon>Bacteria</taxon>
        <taxon>Bacillati</taxon>
        <taxon>Mycoplasmatota</taxon>
        <taxon>Mollicutes</taxon>
        <taxon>Acholeplasmatales</taxon>
        <taxon>Acholeplasmataceae</taxon>
        <taxon>Acholeplasma</taxon>
    </lineage>
</organism>
<dbReference type="GO" id="GO:0004553">
    <property type="term" value="F:hydrolase activity, hydrolyzing O-glycosyl compounds"/>
    <property type="evidence" value="ECO:0007669"/>
    <property type="project" value="InterPro"/>
</dbReference>
<evidence type="ECO:0000313" key="5">
    <source>
        <dbReference type="Proteomes" id="UP000032434"/>
    </source>
</evidence>
<dbReference type="Proteomes" id="UP000032434">
    <property type="component" value="Chromosome 1"/>
</dbReference>
<gene>
    <name evidence="4" type="primary">bglX</name>
    <name evidence="4" type="ORF">Aocu_07990</name>
</gene>
<dbReference type="SUPFAM" id="SSF52279">
    <property type="entry name" value="Beta-D-glucan exohydrolase, C-terminal domain"/>
    <property type="match status" value="1"/>
</dbReference>
<dbReference type="Gene3D" id="3.20.20.300">
    <property type="entry name" value="Glycoside hydrolase, family 3, N-terminal domain"/>
    <property type="match status" value="1"/>
</dbReference>
<dbReference type="GO" id="GO:0005975">
    <property type="term" value="P:carbohydrate metabolic process"/>
    <property type="evidence" value="ECO:0007669"/>
    <property type="project" value="InterPro"/>
</dbReference>
<dbReference type="InterPro" id="IPR026891">
    <property type="entry name" value="Fn3-like"/>
</dbReference>
<dbReference type="AlphaFoldDB" id="A0A061AIQ4"/>
<dbReference type="STRING" id="35623.Aocu_07990"/>
<dbReference type="OrthoDB" id="9805821at2"/>
<dbReference type="Pfam" id="PF14310">
    <property type="entry name" value="Fn3-like"/>
    <property type="match status" value="1"/>
</dbReference>